<evidence type="ECO:0000313" key="1">
    <source>
        <dbReference type="EMBL" id="VEB43202.1"/>
    </source>
</evidence>
<proteinExistence type="predicted"/>
<reference evidence="1 2" key="1">
    <citation type="submission" date="2018-12" db="EMBL/GenBank/DDBJ databases">
        <authorList>
            <consortium name="Pathogen Informatics"/>
        </authorList>
    </citation>
    <scope>NUCLEOTIDE SEQUENCE [LARGE SCALE GENOMIC DNA]</scope>
    <source>
        <strain evidence="1 2">NCTC9695</strain>
    </source>
</reference>
<accession>A0A447TE99</accession>
<gene>
    <name evidence="1" type="ORF">NCTC9695_03656</name>
</gene>
<dbReference type="EMBL" id="LR134182">
    <property type="protein sequence ID" value="VEB43202.1"/>
    <property type="molecule type" value="Genomic_DNA"/>
</dbReference>
<name>A0A447TE99_CHRVL</name>
<organism evidence="1 2">
    <name type="scientific">Chromobacterium violaceum</name>
    <dbReference type="NCBI Taxonomy" id="536"/>
    <lineage>
        <taxon>Bacteria</taxon>
        <taxon>Pseudomonadati</taxon>
        <taxon>Pseudomonadota</taxon>
        <taxon>Betaproteobacteria</taxon>
        <taxon>Neisseriales</taxon>
        <taxon>Chromobacteriaceae</taxon>
        <taxon>Chromobacterium</taxon>
    </lineage>
</organism>
<sequence>MISMDSGFICCSGRWPTTFHKTTVAMETSTTAPTKRRRARFLSNISSSWLDSAMHSSNRVTPDRFHFRYGVE</sequence>
<evidence type="ECO:0000313" key="2">
    <source>
        <dbReference type="Proteomes" id="UP000275777"/>
    </source>
</evidence>
<dbReference type="AlphaFoldDB" id="A0A447TE99"/>
<protein>
    <submittedName>
        <fullName evidence="1">Uncharacterized protein</fullName>
    </submittedName>
</protein>
<dbReference type="Proteomes" id="UP000275777">
    <property type="component" value="Chromosome"/>
</dbReference>